<keyword evidence="5 6" id="KW-0472">Membrane</keyword>
<feature type="transmembrane region" description="Helical" evidence="6">
    <location>
        <begin position="43"/>
        <end position="62"/>
    </location>
</feature>
<dbReference type="Proteomes" id="UP000607397">
    <property type="component" value="Unassembled WGS sequence"/>
</dbReference>
<dbReference type="Pfam" id="PF03239">
    <property type="entry name" value="FTR1"/>
    <property type="match status" value="1"/>
</dbReference>
<feature type="transmembrane region" description="Helical" evidence="6">
    <location>
        <begin position="12"/>
        <end position="31"/>
    </location>
</feature>
<accession>A0A8K1ZZX1</accession>
<name>A0A8K1ZZX1_9CYAN</name>
<keyword evidence="4 6" id="KW-1133">Transmembrane helix</keyword>
<keyword evidence="8" id="KW-1185">Reference proteome</keyword>
<feature type="transmembrane region" description="Helical" evidence="6">
    <location>
        <begin position="161"/>
        <end position="183"/>
    </location>
</feature>
<evidence type="ECO:0000256" key="2">
    <source>
        <dbReference type="ARBA" id="ARBA00008333"/>
    </source>
</evidence>
<feature type="transmembrane region" description="Helical" evidence="6">
    <location>
        <begin position="270"/>
        <end position="290"/>
    </location>
</feature>
<organism evidence="7 8">
    <name type="scientific">Petrachloros mirabilis ULC683</name>
    <dbReference type="NCBI Taxonomy" id="2781853"/>
    <lineage>
        <taxon>Bacteria</taxon>
        <taxon>Bacillati</taxon>
        <taxon>Cyanobacteriota</taxon>
        <taxon>Cyanophyceae</taxon>
        <taxon>Synechococcales</taxon>
        <taxon>Petrachlorosaceae</taxon>
        <taxon>Petrachloros</taxon>
        <taxon>Petrachloros mirabilis</taxon>
    </lineage>
</organism>
<comment type="subcellular location">
    <subcellularLocation>
        <location evidence="1">Membrane</location>
        <topology evidence="1">Multi-pass membrane protein</topology>
    </subcellularLocation>
</comment>
<protein>
    <submittedName>
        <fullName evidence="7">Iron permease FTR1</fullName>
    </submittedName>
</protein>
<proteinExistence type="inferred from homology"/>
<evidence type="ECO:0000313" key="7">
    <source>
        <dbReference type="EMBL" id="NCJ07016.1"/>
    </source>
</evidence>
<dbReference type="GO" id="GO:0015093">
    <property type="term" value="F:ferrous iron transmembrane transporter activity"/>
    <property type="evidence" value="ECO:0007669"/>
    <property type="project" value="TreeGrafter"/>
</dbReference>
<dbReference type="AlphaFoldDB" id="A0A8K1ZZX1"/>
<dbReference type="EMBL" id="WVIC01000019">
    <property type="protein sequence ID" value="NCJ07016.1"/>
    <property type="molecule type" value="Genomic_DNA"/>
</dbReference>
<dbReference type="InterPro" id="IPR004923">
    <property type="entry name" value="FTR1/Fip1/EfeU"/>
</dbReference>
<dbReference type="GO" id="GO:0033573">
    <property type="term" value="C:high-affinity iron permease complex"/>
    <property type="evidence" value="ECO:0007669"/>
    <property type="project" value="InterPro"/>
</dbReference>
<gene>
    <name evidence="7" type="ORF">GS597_10945</name>
</gene>
<sequence>MDWSLALPTFLITLREGVEAALVVGIVLACLQQSQHAHLKPWVYLGMGAGVLMSLALGGLLQGSLWGLQSSKAPYASFLKQLFEAGVGSLAIVMLSWMLLWMTRQARAQKLEIEGSVQSALKLDRQAAWGIFSLIFVAVLREGIETVLFVVAQFQGGWMPVWGAVAGLSTAVVLGYLLFGWGIRINLRRFFQVMGVLLLLIVSGLAISVLRHVDGAAIAWQHLHPQAHLCPPHGRACLLGPQVWDLSKVLPDRQFPGILLKTLVGYTQQLYVGQALVYVIFWLTLGRAYFRSLQPTSPAPQTPQVSPES</sequence>
<dbReference type="PANTHER" id="PTHR31632:SF2">
    <property type="entry name" value="PLASMA MEMBRANE IRON PERMEASE"/>
    <property type="match status" value="1"/>
</dbReference>
<dbReference type="PANTHER" id="PTHR31632">
    <property type="entry name" value="IRON TRANSPORTER FTH1"/>
    <property type="match status" value="1"/>
</dbReference>
<evidence type="ECO:0000313" key="8">
    <source>
        <dbReference type="Proteomes" id="UP000607397"/>
    </source>
</evidence>
<feature type="transmembrane region" description="Helical" evidence="6">
    <location>
        <begin position="82"/>
        <end position="102"/>
    </location>
</feature>
<evidence type="ECO:0000256" key="3">
    <source>
        <dbReference type="ARBA" id="ARBA00022692"/>
    </source>
</evidence>
<feature type="transmembrane region" description="Helical" evidence="6">
    <location>
        <begin position="190"/>
        <end position="210"/>
    </location>
</feature>
<evidence type="ECO:0000256" key="6">
    <source>
        <dbReference type="SAM" id="Phobius"/>
    </source>
</evidence>
<evidence type="ECO:0000256" key="4">
    <source>
        <dbReference type="ARBA" id="ARBA00022989"/>
    </source>
</evidence>
<keyword evidence="3 6" id="KW-0812">Transmembrane</keyword>
<evidence type="ECO:0000256" key="1">
    <source>
        <dbReference type="ARBA" id="ARBA00004141"/>
    </source>
</evidence>
<dbReference type="RefSeq" id="WP_161825491.1">
    <property type="nucleotide sequence ID" value="NZ_WVIC01000019.1"/>
</dbReference>
<reference evidence="7" key="1">
    <citation type="submission" date="2019-12" db="EMBL/GenBank/DDBJ databases">
        <title>High-Quality draft genome sequences of three cyanobacteria isolated from the limestone walls of the Old Cathedral of Coimbra.</title>
        <authorList>
            <person name="Tiago I."/>
            <person name="Soares F."/>
            <person name="Portugal A."/>
        </authorList>
    </citation>
    <scope>NUCLEOTIDE SEQUENCE [LARGE SCALE GENOMIC DNA]</scope>
    <source>
        <strain evidence="7">C</strain>
    </source>
</reference>
<comment type="caution">
    <text evidence="7">The sequence shown here is derived from an EMBL/GenBank/DDBJ whole genome shotgun (WGS) entry which is preliminary data.</text>
</comment>
<evidence type="ECO:0000256" key="5">
    <source>
        <dbReference type="ARBA" id="ARBA00023136"/>
    </source>
</evidence>
<comment type="similarity">
    <text evidence="2">Belongs to the oxidase-dependent Fe transporter (OFeT) (TC 9.A.10.1) family.</text>
</comment>
<feature type="transmembrane region" description="Helical" evidence="6">
    <location>
        <begin position="123"/>
        <end position="141"/>
    </location>
</feature>